<keyword evidence="2" id="KW-1185">Reference proteome</keyword>
<dbReference type="KEGG" id="psua:FLK61_26800"/>
<evidence type="ECO:0000313" key="1">
    <source>
        <dbReference type="EMBL" id="QKS70367.1"/>
    </source>
</evidence>
<evidence type="ECO:0008006" key="3">
    <source>
        <dbReference type="Google" id="ProtNLM"/>
    </source>
</evidence>
<protein>
    <recommendedName>
        <fullName evidence="3">DUF1643 domain-containing protein</fullName>
    </recommendedName>
</protein>
<reference evidence="2" key="1">
    <citation type="submission" date="2019-07" db="EMBL/GenBank/DDBJ databases">
        <title>Bacillus alkalisoli sp. nov. isolated from saline soil.</title>
        <authorList>
            <person name="Sun J.-Q."/>
            <person name="Xu L."/>
        </authorList>
    </citation>
    <scope>NUCLEOTIDE SEQUENCE [LARGE SCALE GENOMIC DNA]</scope>
    <source>
        <strain evidence="2">M4U3P1</strain>
    </source>
</reference>
<dbReference type="EMBL" id="CP041372">
    <property type="protein sequence ID" value="QKS70367.1"/>
    <property type="molecule type" value="Genomic_DNA"/>
</dbReference>
<gene>
    <name evidence="1" type="ORF">FLK61_26800</name>
</gene>
<dbReference type="AlphaFoldDB" id="A0A859FBF3"/>
<dbReference type="Proteomes" id="UP000318138">
    <property type="component" value="Chromosome"/>
</dbReference>
<organism evidence="1 2">
    <name type="scientific">Paenalkalicoccus suaedae</name>
    <dbReference type="NCBI Taxonomy" id="2592382"/>
    <lineage>
        <taxon>Bacteria</taxon>
        <taxon>Bacillati</taxon>
        <taxon>Bacillota</taxon>
        <taxon>Bacilli</taxon>
        <taxon>Bacillales</taxon>
        <taxon>Bacillaceae</taxon>
        <taxon>Paenalkalicoccus</taxon>
    </lineage>
</organism>
<name>A0A859FBF3_9BACI</name>
<accession>A0A859FBF3</accession>
<dbReference type="RefSeq" id="WP_176008408.1">
    <property type="nucleotide sequence ID" value="NZ_CP041372.2"/>
</dbReference>
<evidence type="ECO:0000313" key="2">
    <source>
        <dbReference type="Proteomes" id="UP000318138"/>
    </source>
</evidence>
<proteinExistence type="predicted"/>
<sequence>MNGSNTNQVERFSLWSKYYRREEKDQIMMCSGSIIVRSDYEESMPDVTFFLGGPGYTRPVDNWYLPPVHTREASFAPFTKAKPGKIHEQLIRLMDLMGWNQANLIYLTDICALGFQELGQTMKEVEKSAYSRHSFLSPLRSNEWGAAFNEDIPVINVWGQSKVIEGLATRALDKLNYEQIPYIGLRSPKTTWGYRHPYPKLQSLGRIWLQDMQVLLEKQGIVPRTNRLFEKAT</sequence>